<feature type="region of interest" description="Disordered" evidence="1">
    <location>
        <begin position="139"/>
        <end position="195"/>
    </location>
</feature>
<protein>
    <submittedName>
        <fullName evidence="2">Uncharacterized protein</fullName>
    </submittedName>
</protein>
<evidence type="ECO:0000313" key="3">
    <source>
        <dbReference type="Proteomes" id="UP001205185"/>
    </source>
</evidence>
<evidence type="ECO:0000256" key="1">
    <source>
        <dbReference type="SAM" id="MobiDB-lite"/>
    </source>
</evidence>
<name>A0ABT1I6L1_9PSEU</name>
<dbReference type="Proteomes" id="UP001205185">
    <property type="component" value="Unassembled WGS sequence"/>
</dbReference>
<comment type="caution">
    <text evidence="2">The sequence shown here is derived from an EMBL/GenBank/DDBJ whole genome shotgun (WGS) entry which is preliminary data.</text>
</comment>
<keyword evidence="3" id="KW-1185">Reference proteome</keyword>
<dbReference type="EMBL" id="JAMTCO010000002">
    <property type="protein sequence ID" value="MCP2268254.1"/>
    <property type="molecule type" value="Genomic_DNA"/>
</dbReference>
<sequence>MPSGRLACGIATRFGRPRRLAATSASDPRFSSFARWGGPVLCGAPTTPVAGPQSRGRKEWPCPPQTLRLPSPHTKQVHPIEHLAPATPTVQALGWQRRRGRAGLAPAVSSVQALSRWVGAGLTAVGLAPLRPGVRVGWGRSQNRCGPPTAGRPTRSTESRAPDIQPIDAARQTGSGDQRPVDSRRRCGQPRARTTRVAPTLPITPPLAEPRRGFLDILEKPRWARPDYRRTHLGLLTT</sequence>
<evidence type="ECO:0000313" key="2">
    <source>
        <dbReference type="EMBL" id="MCP2268254.1"/>
    </source>
</evidence>
<reference evidence="2 3" key="1">
    <citation type="submission" date="2022-06" db="EMBL/GenBank/DDBJ databases">
        <title>Genomic Encyclopedia of Archaeal and Bacterial Type Strains, Phase II (KMG-II): from individual species to whole genera.</title>
        <authorList>
            <person name="Goeker M."/>
        </authorList>
    </citation>
    <scope>NUCLEOTIDE SEQUENCE [LARGE SCALE GENOMIC DNA]</scope>
    <source>
        <strain evidence="2 3">DSM 44255</strain>
    </source>
</reference>
<accession>A0ABT1I6L1</accession>
<proteinExistence type="predicted"/>
<organism evidence="2 3">
    <name type="scientific">Actinokineospora diospyrosa</name>
    <dbReference type="NCBI Taxonomy" id="103728"/>
    <lineage>
        <taxon>Bacteria</taxon>
        <taxon>Bacillati</taxon>
        <taxon>Actinomycetota</taxon>
        <taxon>Actinomycetes</taxon>
        <taxon>Pseudonocardiales</taxon>
        <taxon>Pseudonocardiaceae</taxon>
        <taxon>Actinokineospora</taxon>
    </lineage>
</organism>
<gene>
    <name evidence="2" type="ORF">LV75_000740</name>
</gene>